<dbReference type="Gene3D" id="3.40.50.300">
    <property type="entry name" value="P-loop containing nucleotide triphosphate hydrolases"/>
    <property type="match status" value="1"/>
</dbReference>
<dbReference type="Proteomes" id="UP000054498">
    <property type="component" value="Unassembled WGS sequence"/>
</dbReference>
<dbReference type="Pfam" id="PF00071">
    <property type="entry name" value="Ras"/>
    <property type="match status" value="1"/>
</dbReference>
<dbReference type="SUPFAM" id="SSF52540">
    <property type="entry name" value="P-loop containing nucleoside triphosphate hydrolases"/>
    <property type="match status" value="1"/>
</dbReference>
<dbReference type="GeneID" id="25734629"/>
<dbReference type="KEGG" id="mng:MNEG_1751"/>
<evidence type="ECO:0000313" key="3">
    <source>
        <dbReference type="Proteomes" id="UP000054498"/>
    </source>
</evidence>
<dbReference type="STRING" id="145388.A0A0D2MUI8"/>
<dbReference type="GO" id="GO:0003924">
    <property type="term" value="F:GTPase activity"/>
    <property type="evidence" value="ECO:0007669"/>
    <property type="project" value="InterPro"/>
</dbReference>
<dbReference type="GO" id="GO:0005525">
    <property type="term" value="F:GTP binding"/>
    <property type="evidence" value="ECO:0007669"/>
    <property type="project" value="InterPro"/>
</dbReference>
<dbReference type="PROSITE" id="PS51419">
    <property type="entry name" value="RAB"/>
    <property type="match status" value="1"/>
</dbReference>
<keyword evidence="3" id="KW-1185">Reference proteome</keyword>
<gene>
    <name evidence="2" type="ORF">MNEG_1751</name>
</gene>
<dbReference type="PANTHER" id="PTHR47978">
    <property type="match status" value="1"/>
</dbReference>
<name>A0A0D2MUI8_9CHLO</name>
<dbReference type="InterPro" id="IPR001806">
    <property type="entry name" value="Small_GTPase"/>
</dbReference>
<dbReference type="PROSITE" id="PS51421">
    <property type="entry name" value="RAS"/>
    <property type="match status" value="1"/>
</dbReference>
<keyword evidence="1" id="KW-0547">Nucleotide-binding</keyword>
<dbReference type="OrthoDB" id="63533at2759"/>
<accession>A0A0D2MUI8</accession>
<dbReference type="RefSeq" id="XP_013905219.1">
    <property type="nucleotide sequence ID" value="XM_014049765.1"/>
</dbReference>
<reference evidence="2 3" key="1">
    <citation type="journal article" date="2013" name="BMC Genomics">
        <title>Reconstruction of the lipid metabolism for the microalga Monoraphidium neglectum from its genome sequence reveals characteristics suitable for biofuel production.</title>
        <authorList>
            <person name="Bogen C."/>
            <person name="Al-Dilaimi A."/>
            <person name="Albersmeier A."/>
            <person name="Wichmann J."/>
            <person name="Grundmann M."/>
            <person name="Rupp O."/>
            <person name="Lauersen K.J."/>
            <person name="Blifernez-Klassen O."/>
            <person name="Kalinowski J."/>
            <person name="Goesmann A."/>
            <person name="Mussgnug J.H."/>
            <person name="Kruse O."/>
        </authorList>
    </citation>
    <scope>NUCLEOTIDE SEQUENCE [LARGE SCALE GENOMIC DNA]</scope>
    <source>
        <strain evidence="2 3">SAG 48.87</strain>
    </source>
</reference>
<protein>
    <submittedName>
        <fullName evidence="2">Uncharacterized protein</fullName>
    </submittedName>
</protein>
<organism evidence="2 3">
    <name type="scientific">Monoraphidium neglectum</name>
    <dbReference type="NCBI Taxonomy" id="145388"/>
    <lineage>
        <taxon>Eukaryota</taxon>
        <taxon>Viridiplantae</taxon>
        <taxon>Chlorophyta</taxon>
        <taxon>core chlorophytes</taxon>
        <taxon>Chlorophyceae</taxon>
        <taxon>CS clade</taxon>
        <taxon>Sphaeropleales</taxon>
        <taxon>Selenastraceae</taxon>
        <taxon>Monoraphidium</taxon>
    </lineage>
</organism>
<evidence type="ECO:0000256" key="1">
    <source>
        <dbReference type="ARBA" id="ARBA00022741"/>
    </source>
</evidence>
<dbReference type="EMBL" id="KK100401">
    <property type="protein sequence ID" value="KIZ06200.1"/>
    <property type="molecule type" value="Genomic_DNA"/>
</dbReference>
<sequence length="69" mass="7258">MVLVGNKSDLAEQREVSEEDGRAFAEAHRMLFFESSAKTAANVADVFDALAMRLTGASLPVSSSAPAVS</sequence>
<dbReference type="InterPro" id="IPR027417">
    <property type="entry name" value="P-loop_NTPase"/>
</dbReference>
<dbReference type="SMART" id="SM00175">
    <property type="entry name" value="RAB"/>
    <property type="match status" value="1"/>
</dbReference>
<proteinExistence type="predicted"/>
<dbReference type="AlphaFoldDB" id="A0A0D2MUI8"/>
<evidence type="ECO:0000313" key="2">
    <source>
        <dbReference type="EMBL" id="KIZ06200.1"/>
    </source>
</evidence>